<dbReference type="GO" id="GO:0009378">
    <property type="term" value="F:four-way junction helicase activity"/>
    <property type="evidence" value="ECO:0007669"/>
    <property type="project" value="TreeGrafter"/>
</dbReference>
<keyword evidence="3" id="KW-0413">Isomerase</keyword>
<organism evidence="7 8">
    <name type="scientific">Puccinia striiformis f. sp. tritici PST-78</name>
    <dbReference type="NCBI Taxonomy" id="1165861"/>
    <lineage>
        <taxon>Eukaryota</taxon>
        <taxon>Fungi</taxon>
        <taxon>Dikarya</taxon>
        <taxon>Basidiomycota</taxon>
        <taxon>Pucciniomycotina</taxon>
        <taxon>Pucciniomycetes</taxon>
        <taxon>Pucciniales</taxon>
        <taxon>Pucciniaceae</taxon>
        <taxon>Puccinia</taxon>
    </lineage>
</organism>
<dbReference type="GO" id="GO:0003677">
    <property type="term" value="F:DNA binding"/>
    <property type="evidence" value="ECO:0007669"/>
    <property type="project" value="UniProtKB-KW"/>
</dbReference>
<dbReference type="GO" id="GO:0005524">
    <property type="term" value="F:ATP binding"/>
    <property type="evidence" value="ECO:0007669"/>
    <property type="project" value="InterPro"/>
</dbReference>
<dbReference type="Pfam" id="PF00270">
    <property type="entry name" value="DEAD"/>
    <property type="match status" value="1"/>
</dbReference>
<dbReference type="Proteomes" id="UP000054564">
    <property type="component" value="Unassembled WGS sequence"/>
</dbReference>
<dbReference type="SUPFAM" id="SSF52540">
    <property type="entry name" value="P-loop containing nucleoside triphosphate hydrolases"/>
    <property type="match status" value="1"/>
</dbReference>
<dbReference type="GO" id="GO:0005737">
    <property type="term" value="C:cytoplasm"/>
    <property type="evidence" value="ECO:0007669"/>
    <property type="project" value="TreeGrafter"/>
</dbReference>
<evidence type="ECO:0000256" key="2">
    <source>
        <dbReference type="ARBA" id="ARBA00023125"/>
    </source>
</evidence>
<dbReference type="PANTHER" id="PTHR13710">
    <property type="entry name" value="DNA HELICASE RECQ FAMILY MEMBER"/>
    <property type="match status" value="1"/>
</dbReference>
<accession>A0A0L0V034</accession>
<dbReference type="OrthoDB" id="2503239at2759"/>
<dbReference type="EC" id="5.6.2.4" evidence="5"/>
<evidence type="ECO:0000313" key="8">
    <source>
        <dbReference type="Proteomes" id="UP000054564"/>
    </source>
</evidence>
<dbReference type="Gene3D" id="3.40.50.300">
    <property type="entry name" value="P-loop containing nucleotide triphosphate hydrolases"/>
    <property type="match status" value="1"/>
</dbReference>
<keyword evidence="2" id="KW-0238">DNA-binding</keyword>
<dbReference type="PANTHER" id="PTHR13710:SF105">
    <property type="entry name" value="ATP-DEPENDENT DNA HELICASE Q1"/>
    <property type="match status" value="1"/>
</dbReference>
<evidence type="ECO:0000256" key="3">
    <source>
        <dbReference type="ARBA" id="ARBA00023235"/>
    </source>
</evidence>
<dbReference type="InterPro" id="IPR011545">
    <property type="entry name" value="DEAD/DEAH_box_helicase_dom"/>
</dbReference>
<dbReference type="GO" id="GO:0043138">
    <property type="term" value="F:3'-5' DNA helicase activity"/>
    <property type="evidence" value="ECO:0007669"/>
    <property type="project" value="UniProtKB-EC"/>
</dbReference>
<evidence type="ECO:0000313" key="7">
    <source>
        <dbReference type="EMBL" id="KNE92647.1"/>
    </source>
</evidence>
<keyword evidence="8" id="KW-1185">Reference proteome</keyword>
<proteinExistence type="inferred from homology"/>
<evidence type="ECO:0000256" key="1">
    <source>
        <dbReference type="ARBA" id="ARBA00005446"/>
    </source>
</evidence>
<comment type="caution">
    <text evidence="7">The sequence shown here is derived from an EMBL/GenBank/DDBJ whole genome shotgun (WGS) entry which is preliminary data.</text>
</comment>
<gene>
    <name evidence="7" type="ORF">PSTG_13972</name>
</gene>
<reference evidence="8" key="1">
    <citation type="submission" date="2014-03" db="EMBL/GenBank/DDBJ databases">
        <title>The Genome Sequence of Puccinia striiformis f. sp. tritici PST-78.</title>
        <authorList>
            <consortium name="The Broad Institute Genome Sequencing Platform"/>
            <person name="Cuomo C."/>
            <person name="Hulbert S."/>
            <person name="Chen X."/>
            <person name="Walker B."/>
            <person name="Young S.K."/>
            <person name="Zeng Q."/>
            <person name="Gargeya S."/>
            <person name="Fitzgerald M."/>
            <person name="Haas B."/>
            <person name="Abouelleil A."/>
            <person name="Alvarado L."/>
            <person name="Arachchi H.M."/>
            <person name="Berlin A.M."/>
            <person name="Chapman S.B."/>
            <person name="Goldberg J."/>
            <person name="Griggs A."/>
            <person name="Gujja S."/>
            <person name="Hansen M."/>
            <person name="Howarth C."/>
            <person name="Imamovic A."/>
            <person name="Larimer J."/>
            <person name="McCowan C."/>
            <person name="Montmayeur A."/>
            <person name="Murphy C."/>
            <person name="Neiman D."/>
            <person name="Pearson M."/>
            <person name="Priest M."/>
            <person name="Roberts A."/>
            <person name="Saif S."/>
            <person name="Shea T."/>
            <person name="Sisk P."/>
            <person name="Sykes S."/>
            <person name="Wortman J."/>
            <person name="Nusbaum C."/>
            <person name="Birren B."/>
        </authorList>
    </citation>
    <scope>NUCLEOTIDE SEQUENCE [LARGE SCALE GENOMIC DNA]</scope>
    <source>
        <strain evidence="8">race PST-78</strain>
    </source>
</reference>
<protein>
    <recommendedName>
        <fullName evidence="5">DNA 3'-5' helicase</fullName>
        <ecNumber evidence="5">5.6.2.4</ecNumber>
    </recommendedName>
</protein>
<comment type="catalytic activity">
    <reaction evidence="4">
        <text>Couples ATP hydrolysis with the unwinding of duplex DNA by translocating in the 3'-5' direction.</text>
        <dbReference type="EC" id="5.6.2.4"/>
    </reaction>
</comment>
<comment type="similarity">
    <text evidence="1">Belongs to the helicase family. RecQ subfamily.</text>
</comment>
<sequence length="217" mass="24503">MPQKKIKKMSKVTLTVKLLAMNDTDLKQAIIKDARPCYPADQPWKPVEIEGAFNLARRRHTFVRAGTGSCKSRVAKVYCHLFAKTKNPVVLVLNPLDALGTNQVQEKIAQGFTAINLKQTNFNKSVAGEILPGKYNFIYLSPEIFLNNKMFTGVYHNQKFQDHLVLTVVDEAHMIYMLELWPMPQRGSIFFFPFPPLSSQAPNLGPSLVVVFHSPQS</sequence>
<evidence type="ECO:0000256" key="4">
    <source>
        <dbReference type="ARBA" id="ARBA00034617"/>
    </source>
</evidence>
<dbReference type="AlphaFoldDB" id="A0A0L0V034"/>
<evidence type="ECO:0000256" key="5">
    <source>
        <dbReference type="ARBA" id="ARBA00034808"/>
    </source>
</evidence>
<evidence type="ECO:0000259" key="6">
    <source>
        <dbReference type="Pfam" id="PF00270"/>
    </source>
</evidence>
<dbReference type="EMBL" id="AJIL01000158">
    <property type="protein sequence ID" value="KNE92647.1"/>
    <property type="molecule type" value="Genomic_DNA"/>
</dbReference>
<dbReference type="GO" id="GO:0005694">
    <property type="term" value="C:chromosome"/>
    <property type="evidence" value="ECO:0007669"/>
    <property type="project" value="TreeGrafter"/>
</dbReference>
<feature type="domain" description="DEAD/DEAH-box helicase" evidence="6">
    <location>
        <begin position="57"/>
        <end position="175"/>
    </location>
</feature>
<name>A0A0L0V034_9BASI</name>
<dbReference type="GO" id="GO:0000724">
    <property type="term" value="P:double-strand break repair via homologous recombination"/>
    <property type="evidence" value="ECO:0007669"/>
    <property type="project" value="TreeGrafter"/>
</dbReference>
<dbReference type="InterPro" id="IPR027417">
    <property type="entry name" value="P-loop_NTPase"/>
</dbReference>